<gene>
    <name evidence="4" type="ORF">IJ22_41550</name>
</gene>
<evidence type="ECO:0000259" key="3">
    <source>
        <dbReference type="PROSITE" id="PS51109"/>
    </source>
</evidence>
<keyword evidence="5" id="KW-1185">Reference proteome</keyword>
<dbReference type="EMBL" id="CP013652">
    <property type="protein sequence ID" value="ALS24451.1"/>
    <property type="molecule type" value="Genomic_DNA"/>
</dbReference>
<dbReference type="PANTHER" id="PTHR35788">
    <property type="entry name" value="EXPORTED PROTEIN-RELATED"/>
    <property type="match status" value="1"/>
</dbReference>
<feature type="compositionally biased region" description="Polar residues" evidence="2">
    <location>
        <begin position="454"/>
        <end position="467"/>
    </location>
</feature>
<dbReference type="InterPro" id="IPR052913">
    <property type="entry name" value="Glycopeptide_resist_protein"/>
</dbReference>
<dbReference type="PATRIC" id="fig|162209.4.peg.4400"/>
<dbReference type="STRING" id="162209.IJ22_41550"/>
<keyword evidence="1" id="KW-0732">Signal</keyword>
<feature type="region of interest" description="Disordered" evidence="2">
    <location>
        <begin position="454"/>
        <end position="488"/>
    </location>
</feature>
<dbReference type="PROSITE" id="PS51109">
    <property type="entry name" value="G5"/>
    <property type="match status" value="1"/>
</dbReference>
<accession>A0A0U2VMD6</accession>
<dbReference type="InterPro" id="IPR011098">
    <property type="entry name" value="G5_dom"/>
</dbReference>
<dbReference type="PANTHER" id="PTHR35788:SF1">
    <property type="entry name" value="EXPORTED PROTEIN"/>
    <property type="match status" value="1"/>
</dbReference>
<dbReference type="Pfam" id="PF07501">
    <property type="entry name" value="G5"/>
    <property type="match status" value="1"/>
</dbReference>
<dbReference type="OrthoDB" id="9813301at2"/>
<evidence type="ECO:0000313" key="5">
    <source>
        <dbReference type="Proteomes" id="UP000061660"/>
    </source>
</evidence>
<evidence type="ECO:0000256" key="1">
    <source>
        <dbReference type="ARBA" id="ARBA00022729"/>
    </source>
</evidence>
<dbReference type="RefSeq" id="WP_062410116.1">
    <property type="nucleotide sequence ID" value="NZ_CP013652.1"/>
</dbReference>
<evidence type="ECO:0000313" key="4">
    <source>
        <dbReference type="EMBL" id="ALS24451.1"/>
    </source>
</evidence>
<dbReference type="KEGG" id="pnp:IJ22_41550"/>
<dbReference type="Proteomes" id="UP000061660">
    <property type="component" value="Chromosome"/>
</dbReference>
<dbReference type="SMART" id="SM01208">
    <property type="entry name" value="G5"/>
    <property type="match status" value="1"/>
</dbReference>
<feature type="domain" description="G5" evidence="3">
    <location>
        <begin position="381"/>
        <end position="463"/>
    </location>
</feature>
<dbReference type="AlphaFoldDB" id="A0A0U2VMD6"/>
<dbReference type="InterPro" id="IPR007391">
    <property type="entry name" value="Vancomycin_resist_VanW"/>
</dbReference>
<sequence length="488" mass="54548">MAFTNSRLVWLWISVLTLSLSAFLTVAVYGSLQRIPSDVRVGDWVIGGLTLPEFEKQLEEKKKSLSAFKIRLHVEGGRLSAERTLQQLGLEMNTQEVLARLEPLTYGSPFQRAVYRWRLRHEVLTLIPRFPEEKVQGALKEAFREVYARQPINARRVIGPDDTIRHIPEIRVQHIDEEKLKEQLEKLLSSWETLCGSENQPLSLDVPMRTVDPQITLRTLQEQGIIRKISEFTTNFPNTQSPAVSSEGRVHNVRSTAASLQDVLLKPGEVFDYAPYIEQTEKRFGFKEAPVIVNGKLVPGIGGGICQVSSTLYNAVLRAGLTVVERRNHSLPVSYVPLGQDATFASGHINFKFRNSTEHAVLIRTATDRHSLTVKLFGQTPPDITYEVKSETVATLAPPVKYVLNPSLKIGVQETISKGKPGYIVETYRYKKQNGRLVSKEKLSRDTYTAQPTIIASNSGTGASGRSSLGADKPKLLIEDGVQGPHFR</sequence>
<dbReference type="Gene3D" id="2.20.230.10">
    <property type="entry name" value="Resuscitation-promoting factor rpfb"/>
    <property type="match status" value="1"/>
</dbReference>
<evidence type="ECO:0000256" key="2">
    <source>
        <dbReference type="SAM" id="MobiDB-lite"/>
    </source>
</evidence>
<proteinExistence type="predicted"/>
<name>A0A0U2VMD6_9BACL</name>
<reference evidence="4 5" key="2">
    <citation type="journal article" date="2016" name="Genome Announc.">
        <title>Complete Genome Sequences of Two Interactive Moderate Thermophiles, Paenibacillus napthalenovorans 32O-Y and Paenibacillus sp. 32O-W.</title>
        <authorList>
            <person name="Butler R.R.III."/>
            <person name="Wang J."/>
            <person name="Stark B.C."/>
            <person name="Pombert J.F."/>
        </authorList>
    </citation>
    <scope>NUCLEOTIDE SEQUENCE [LARGE SCALE GENOMIC DNA]</scope>
    <source>
        <strain evidence="4 5">32O-Y</strain>
    </source>
</reference>
<organism evidence="4 5">
    <name type="scientific">Paenibacillus naphthalenovorans</name>
    <dbReference type="NCBI Taxonomy" id="162209"/>
    <lineage>
        <taxon>Bacteria</taxon>
        <taxon>Bacillati</taxon>
        <taxon>Bacillota</taxon>
        <taxon>Bacilli</taxon>
        <taxon>Bacillales</taxon>
        <taxon>Paenibacillaceae</taxon>
        <taxon>Paenibacillus</taxon>
    </lineage>
</organism>
<reference evidence="5" key="1">
    <citation type="submission" date="2015-12" db="EMBL/GenBank/DDBJ databases">
        <title>Complete genome sequences of two moderately thermophilic Paenibacillus species.</title>
        <authorList>
            <person name="Butler R.III."/>
            <person name="Wang J."/>
            <person name="Stark B.C."/>
            <person name="Pombert J.-F."/>
        </authorList>
    </citation>
    <scope>NUCLEOTIDE SEQUENCE [LARGE SCALE GENOMIC DNA]</scope>
    <source>
        <strain evidence="5">32O-Y</strain>
    </source>
</reference>
<protein>
    <submittedName>
        <fullName evidence="4">VanW domain-containing protein</fullName>
    </submittedName>
</protein>
<dbReference type="Pfam" id="PF04294">
    <property type="entry name" value="VanW"/>
    <property type="match status" value="1"/>
</dbReference>